<dbReference type="Proteomes" id="UP000019151">
    <property type="component" value="Chromosome"/>
</dbReference>
<organism evidence="1 2">
    <name type="scientific">Gemmatirosa kalamazoonensis</name>
    <dbReference type="NCBI Taxonomy" id="861299"/>
    <lineage>
        <taxon>Bacteria</taxon>
        <taxon>Pseudomonadati</taxon>
        <taxon>Gemmatimonadota</taxon>
        <taxon>Gemmatimonadia</taxon>
        <taxon>Gemmatimonadales</taxon>
        <taxon>Gemmatimonadaceae</taxon>
        <taxon>Gemmatirosa</taxon>
    </lineage>
</organism>
<dbReference type="EMBL" id="CP007128">
    <property type="protein sequence ID" value="AHG91674.1"/>
    <property type="molecule type" value="Genomic_DNA"/>
</dbReference>
<gene>
    <name evidence="1" type="ORF">J421_4137</name>
</gene>
<dbReference type="InParanoid" id="W0RKR4"/>
<evidence type="ECO:0000313" key="2">
    <source>
        <dbReference type="Proteomes" id="UP000019151"/>
    </source>
</evidence>
<sequence>MPRSTVLDTGQCPCGGTFASRLITVPLNALGPGGALEDVPESRCGDCGTRVYQAALLRRIESIMRGDTRGSIAGATT</sequence>
<evidence type="ECO:0000313" key="1">
    <source>
        <dbReference type="EMBL" id="AHG91674.1"/>
    </source>
</evidence>
<evidence type="ECO:0008006" key="3">
    <source>
        <dbReference type="Google" id="ProtNLM"/>
    </source>
</evidence>
<dbReference type="OrthoDB" id="9812340at2"/>
<dbReference type="STRING" id="861299.J421_4137"/>
<dbReference type="AlphaFoldDB" id="W0RKR4"/>
<dbReference type="HOGENOM" id="CLU_2633005_0_0_0"/>
<protein>
    <recommendedName>
        <fullName evidence="3">YgiT-type zinc finger protein</fullName>
    </recommendedName>
</protein>
<proteinExistence type="predicted"/>
<name>W0RKR4_9BACT</name>
<keyword evidence="2" id="KW-1185">Reference proteome</keyword>
<dbReference type="RefSeq" id="WP_025413117.1">
    <property type="nucleotide sequence ID" value="NZ_CP007128.1"/>
</dbReference>
<dbReference type="KEGG" id="gba:J421_4137"/>
<reference evidence="1 2" key="1">
    <citation type="journal article" date="2014" name="Genome Announc.">
        <title>Genome Sequence and Methylome of Soil Bacterium Gemmatirosa kalamazoonensis KBS708T, a Member of the Rarely Cultivated Gemmatimonadetes Phylum.</title>
        <authorList>
            <person name="Debruyn J.M."/>
            <person name="Radosevich M."/>
            <person name="Wommack K.E."/>
            <person name="Polson S.W."/>
            <person name="Hauser L.J."/>
            <person name="Fawaz M.N."/>
            <person name="Korlach J."/>
            <person name="Tsai Y.C."/>
        </authorList>
    </citation>
    <scope>NUCLEOTIDE SEQUENCE [LARGE SCALE GENOMIC DNA]</scope>
    <source>
        <strain evidence="1 2">KBS708</strain>
    </source>
</reference>
<accession>W0RKR4</accession>